<feature type="domain" description="Transposable element P transposase-like GTP-binding insertion" evidence="1">
    <location>
        <begin position="4"/>
        <end position="96"/>
    </location>
</feature>
<evidence type="ECO:0000259" key="1">
    <source>
        <dbReference type="Pfam" id="PF21788"/>
    </source>
</evidence>
<accession>A0A1B0DFH6</accession>
<dbReference type="EnsemblMetazoa" id="PPAI006785-RA">
    <property type="protein sequence ID" value="PPAI006785-PA"/>
    <property type="gene ID" value="PPAI006785"/>
</dbReference>
<sequence length="329" mass="37005">VRLLHEYQQSNGAGVRLKANKLTDSHVEFSQNSMNVQLAAQVLSKSVADAIDYCRVELRLSNFEGSEATSKFLRICNGAFDVLNTQNCTHKGYKAPIVDGNCEEITKFCEEAVSYFIDLHVWTHDKGGKTQKLQPISNSQIKTGFIGLRACLRNLPAISIKMREFTQGGFLTYPLLQDHLEFFFGEIRTKLGCNTNPTIYQFRAILKRLLTCVQMGNLLDNTNCKTQLGVIPTLHVEAEMKVERDGQSELYDVDLEPIAEPSDEDMFGEEVLAVHITADTLVSKVKLDCEVCVSIHYGKSLKLSQYNKKHYQKKNEFGPSISKLTSLPK</sequence>
<evidence type="ECO:0000313" key="4">
    <source>
        <dbReference type="Proteomes" id="UP000092462"/>
    </source>
</evidence>
<organism evidence="3 4">
    <name type="scientific">Phlebotomus papatasi</name>
    <name type="common">Sandfly</name>
    <dbReference type="NCBI Taxonomy" id="29031"/>
    <lineage>
        <taxon>Eukaryota</taxon>
        <taxon>Metazoa</taxon>
        <taxon>Ecdysozoa</taxon>
        <taxon>Arthropoda</taxon>
        <taxon>Hexapoda</taxon>
        <taxon>Insecta</taxon>
        <taxon>Pterygota</taxon>
        <taxon>Neoptera</taxon>
        <taxon>Endopterygota</taxon>
        <taxon>Diptera</taxon>
        <taxon>Nematocera</taxon>
        <taxon>Psychodoidea</taxon>
        <taxon>Psychodidae</taxon>
        <taxon>Phlebotomus</taxon>
        <taxon>Phlebotomus</taxon>
    </lineage>
</organism>
<reference evidence="3" key="1">
    <citation type="submission" date="2022-08" db="UniProtKB">
        <authorList>
            <consortium name="EnsemblMetazoa"/>
        </authorList>
    </citation>
    <scope>IDENTIFICATION</scope>
    <source>
        <strain evidence="3">Israel</strain>
    </source>
</reference>
<dbReference type="InterPro" id="IPR048366">
    <property type="entry name" value="TNP-like_GBD"/>
</dbReference>
<dbReference type="VEuPathDB" id="VectorBase:PPAI006785"/>
<dbReference type="InterPro" id="IPR048367">
    <property type="entry name" value="TNP-like_RNaseH_C"/>
</dbReference>
<proteinExistence type="predicted"/>
<evidence type="ECO:0000313" key="3">
    <source>
        <dbReference type="EnsemblMetazoa" id="PPAI006785-PA"/>
    </source>
</evidence>
<evidence type="ECO:0000259" key="2">
    <source>
        <dbReference type="Pfam" id="PF21789"/>
    </source>
</evidence>
<dbReference type="PANTHER" id="PTHR47577">
    <property type="entry name" value="THAP DOMAIN-CONTAINING PROTEIN 6"/>
    <property type="match status" value="1"/>
</dbReference>
<feature type="domain" description="Transposable element P transposase-like RNase H C-terminal" evidence="2">
    <location>
        <begin position="177"/>
        <end position="205"/>
    </location>
</feature>
<dbReference type="PANTHER" id="PTHR47577:SF2">
    <property type="entry name" value="THAP DOMAIN CONTAINING 9"/>
    <property type="match status" value="1"/>
</dbReference>
<dbReference type="Pfam" id="PF21788">
    <property type="entry name" value="TNP-like_GBD"/>
    <property type="match status" value="1"/>
</dbReference>
<dbReference type="VEuPathDB" id="VectorBase:PPAPM1_004403"/>
<dbReference type="AlphaFoldDB" id="A0A1B0DFH6"/>
<dbReference type="EMBL" id="AJVK01005800">
    <property type="status" value="NOT_ANNOTATED_CDS"/>
    <property type="molecule type" value="Genomic_DNA"/>
</dbReference>
<dbReference type="Pfam" id="PF21789">
    <property type="entry name" value="TNP-like_RNaseH_C"/>
    <property type="match status" value="1"/>
</dbReference>
<name>A0A1B0DFH6_PHLPP</name>
<keyword evidence="4" id="KW-1185">Reference proteome</keyword>
<protein>
    <submittedName>
        <fullName evidence="3">Uncharacterized protein</fullName>
    </submittedName>
</protein>
<dbReference type="Proteomes" id="UP000092462">
    <property type="component" value="Unassembled WGS sequence"/>
</dbReference>